<dbReference type="InterPro" id="IPR003779">
    <property type="entry name" value="CMD-like"/>
</dbReference>
<dbReference type="EMBL" id="JACHJQ010000006">
    <property type="protein sequence ID" value="MBB4909938.1"/>
    <property type="molecule type" value="Genomic_DNA"/>
</dbReference>
<dbReference type="RefSeq" id="WP_184813981.1">
    <property type="nucleotide sequence ID" value="NZ_JACHJQ010000006.1"/>
</dbReference>
<evidence type="ECO:0000313" key="2">
    <source>
        <dbReference type="EMBL" id="MBB4909938.1"/>
    </source>
</evidence>
<keyword evidence="3" id="KW-1185">Reference proteome</keyword>
<dbReference type="SUPFAM" id="SSF69118">
    <property type="entry name" value="AhpD-like"/>
    <property type="match status" value="1"/>
</dbReference>
<protein>
    <submittedName>
        <fullName evidence="2">AhpD family alkylhydroperoxidase</fullName>
    </submittedName>
</protein>
<reference evidence="2 3" key="1">
    <citation type="submission" date="2020-08" db="EMBL/GenBank/DDBJ databases">
        <title>Genomic Encyclopedia of Type Strains, Phase III (KMG-III): the genomes of soil and plant-associated and newly described type strains.</title>
        <authorList>
            <person name="Whitman W."/>
        </authorList>
    </citation>
    <scope>NUCLEOTIDE SEQUENCE [LARGE SCALE GENOMIC DNA]</scope>
    <source>
        <strain evidence="2 3">CECT 8960</strain>
    </source>
</reference>
<accession>A0A7W7QAM2</accession>
<sequence>MFVDHTAETAPEAARRTLAATEKKFGYLPAAVARLAEAPQLLDGFLKLSAMFDTTSLDPVARETVIMTMATHHGCHVCVAMHTAALQRLGADPALVTALREDKPLPDERLRALRDFTLTALATSGEVPDADLAAFVAAGYTTRQALEVVLGIGAYTLSTFANRLTRAPLDEPMTPFAWAPAT</sequence>
<dbReference type="Pfam" id="PF02627">
    <property type="entry name" value="CMD"/>
    <property type="match status" value="1"/>
</dbReference>
<gene>
    <name evidence="2" type="ORF">FHR82_006196</name>
</gene>
<feature type="domain" description="Carboxymuconolactone decarboxylase-like" evidence="1">
    <location>
        <begin position="52"/>
        <end position="94"/>
    </location>
</feature>
<proteinExistence type="predicted"/>
<comment type="caution">
    <text evidence="2">The sequence shown here is derived from an EMBL/GenBank/DDBJ whole genome shotgun (WGS) entry which is preliminary data.</text>
</comment>
<dbReference type="AlphaFoldDB" id="A0A7W7QAM2"/>
<dbReference type="Gene3D" id="1.20.1290.10">
    <property type="entry name" value="AhpD-like"/>
    <property type="match status" value="1"/>
</dbReference>
<name>A0A7W7QAM2_9PSEU</name>
<dbReference type="InterPro" id="IPR029032">
    <property type="entry name" value="AhpD-like"/>
</dbReference>
<evidence type="ECO:0000313" key="3">
    <source>
        <dbReference type="Proteomes" id="UP000520767"/>
    </source>
</evidence>
<organism evidence="2 3">
    <name type="scientific">Actinophytocola algeriensis</name>
    <dbReference type="NCBI Taxonomy" id="1768010"/>
    <lineage>
        <taxon>Bacteria</taxon>
        <taxon>Bacillati</taxon>
        <taxon>Actinomycetota</taxon>
        <taxon>Actinomycetes</taxon>
        <taxon>Pseudonocardiales</taxon>
        <taxon>Pseudonocardiaceae</taxon>
    </lineage>
</organism>
<dbReference type="PANTHER" id="PTHR35446">
    <property type="entry name" value="SI:CH211-175M2.5"/>
    <property type="match status" value="1"/>
</dbReference>
<keyword evidence="2" id="KW-0575">Peroxidase</keyword>
<dbReference type="PANTHER" id="PTHR35446:SF3">
    <property type="entry name" value="CMD DOMAIN-CONTAINING PROTEIN"/>
    <property type="match status" value="1"/>
</dbReference>
<dbReference type="GO" id="GO:0051920">
    <property type="term" value="F:peroxiredoxin activity"/>
    <property type="evidence" value="ECO:0007669"/>
    <property type="project" value="InterPro"/>
</dbReference>
<evidence type="ECO:0000259" key="1">
    <source>
        <dbReference type="Pfam" id="PF02627"/>
    </source>
</evidence>
<dbReference type="Proteomes" id="UP000520767">
    <property type="component" value="Unassembled WGS sequence"/>
</dbReference>
<keyword evidence="2" id="KW-0560">Oxidoreductase</keyword>